<evidence type="ECO:0000256" key="1">
    <source>
        <dbReference type="ARBA" id="ARBA00009670"/>
    </source>
</evidence>
<dbReference type="Pfam" id="PF03109">
    <property type="entry name" value="ABC1"/>
    <property type="match status" value="1"/>
</dbReference>
<dbReference type="EMBL" id="JACHNU010000003">
    <property type="protein sequence ID" value="MBB4663247.1"/>
    <property type="molecule type" value="Genomic_DNA"/>
</dbReference>
<protein>
    <submittedName>
        <fullName evidence="6">Putative unusual protein kinase regulating ubiquinone biosynthesis (AarF/ABC1/UbiB family)</fullName>
    </submittedName>
</protein>
<organism evidence="6 7">
    <name type="scientific">Conexibacter arvalis</name>
    <dbReference type="NCBI Taxonomy" id="912552"/>
    <lineage>
        <taxon>Bacteria</taxon>
        <taxon>Bacillati</taxon>
        <taxon>Actinomycetota</taxon>
        <taxon>Thermoleophilia</taxon>
        <taxon>Solirubrobacterales</taxon>
        <taxon>Conexibacteraceae</taxon>
        <taxon>Conexibacter</taxon>
    </lineage>
</organism>
<comment type="caution">
    <text evidence="6">The sequence shown here is derived from an EMBL/GenBank/DDBJ whole genome shotgun (WGS) entry which is preliminary data.</text>
</comment>
<dbReference type="RefSeq" id="WP_183342971.1">
    <property type="nucleotide sequence ID" value="NZ_JACHNU010000003.1"/>
</dbReference>
<dbReference type="PANTHER" id="PTHR43851:SF3">
    <property type="entry name" value="COENZYME Q8"/>
    <property type="match status" value="1"/>
</dbReference>
<name>A0A840IE36_9ACTN</name>
<evidence type="ECO:0000256" key="2">
    <source>
        <dbReference type="ARBA" id="ARBA00022679"/>
    </source>
</evidence>
<dbReference type="Proteomes" id="UP000585272">
    <property type="component" value="Unassembled WGS sequence"/>
</dbReference>
<feature type="domain" description="Protein kinase" evidence="5">
    <location>
        <begin position="129"/>
        <end position="462"/>
    </location>
</feature>
<dbReference type="GO" id="GO:0004672">
    <property type="term" value="F:protein kinase activity"/>
    <property type="evidence" value="ECO:0007669"/>
    <property type="project" value="InterPro"/>
</dbReference>
<dbReference type="InterPro" id="IPR004147">
    <property type="entry name" value="ABC1_dom"/>
</dbReference>
<dbReference type="Gene3D" id="1.10.510.10">
    <property type="entry name" value="Transferase(Phosphotransferase) domain 1"/>
    <property type="match status" value="1"/>
</dbReference>
<keyword evidence="3" id="KW-0547">Nucleotide-binding</keyword>
<keyword evidence="7" id="KW-1185">Reference proteome</keyword>
<keyword evidence="2" id="KW-0808">Transferase</keyword>
<dbReference type="PANTHER" id="PTHR43851">
    <property type="match status" value="1"/>
</dbReference>
<dbReference type="PROSITE" id="PS50011">
    <property type="entry name" value="PROTEIN_KINASE_DOM"/>
    <property type="match status" value="1"/>
</dbReference>
<dbReference type="GO" id="GO:0005524">
    <property type="term" value="F:ATP binding"/>
    <property type="evidence" value="ECO:0007669"/>
    <property type="project" value="UniProtKB-KW"/>
</dbReference>
<dbReference type="SUPFAM" id="SSF56112">
    <property type="entry name" value="Protein kinase-like (PK-like)"/>
    <property type="match status" value="1"/>
</dbReference>
<evidence type="ECO:0000259" key="5">
    <source>
        <dbReference type="PROSITE" id="PS50011"/>
    </source>
</evidence>
<gene>
    <name evidence="6" type="ORF">BDZ31_002836</name>
</gene>
<dbReference type="CDD" id="cd13970">
    <property type="entry name" value="ABC1_ADCK3"/>
    <property type="match status" value="1"/>
</dbReference>
<evidence type="ECO:0000256" key="3">
    <source>
        <dbReference type="ARBA" id="ARBA00022741"/>
    </source>
</evidence>
<dbReference type="AlphaFoldDB" id="A0A840IE36"/>
<accession>A0A840IE36</accession>
<keyword evidence="4" id="KW-0067">ATP-binding</keyword>
<dbReference type="InterPro" id="IPR011009">
    <property type="entry name" value="Kinase-like_dom_sf"/>
</dbReference>
<dbReference type="InterPro" id="IPR034646">
    <property type="entry name" value="ADCK3_dom"/>
</dbReference>
<reference evidence="6 7" key="1">
    <citation type="submission" date="2020-08" db="EMBL/GenBank/DDBJ databases">
        <title>Genomic Encyclopedia of Archaeal and Bacterial Type Strains, Phase II (KMG-II): from individual species to whole genera.</title>
        <authorList>
            <person name="Goeker M."/>
        </authorList>
    </citation>
    <scope>NUCLEOTIDE SEQUENCE [LARGE SCALE GENOMIC DNA]</scope>
    <source>
        <strain evidence="6 7">DSM 23288</strain>
    </source>
</reference>
<keyword evidence="6" id="KW-0830">Ubiquinone</keyword>
<dbReference type="InterPro" id="IPR051409">
    <property type="entry name" value="Atypical_kinase_ADCK"/>
</dbReference>
<comment type="similarity">
    <text evidence="1">Belongs to the protein kinase superfamily. ADCK protein kinase family.</text>
</comment>
<sequence>MARDRMPTSRVGRTARIGRLAAGQAMRQAATHAANVGRSREGAQAALEKRHVEAAEQIVTALGSMKGAAMKLGQVMSFLDVGLVPEEYREEFQAKLAKLRDAAPKVSFKEMRKVIEEELDDPLEEVFSRFDEEPIAAASIGQVYRARLHDGREVAVKVQYPGVAAAVRADMSNLGLIMRLIKRLAPGIDAKGVAEEIRLRIDEELDYELEAQNQRSLARIFRGHPFIVVPDVVTRLSRERVIVMEYVEGTGFEELKTRSQEERNRLGEVVFRFFMGCLYRHHQFSGDPHPGNFLLQEDGRVAFLDFGLFKRMAPEAVEFELACQRAVAEDDAERLHELLGGSGFLPHPEKVDPDVVMSYVIDSIWWYTLDEEVQLTPEIATRIAIESADMRSSHFREMRHQDIRPEHLFGRRMEMLTLAVLSQLRARGNWYRVAREWMYGDDAVTELGREEEAFYASRAGRA</sequence>
<dbReference type="InterPro" id="IPR000719">
    <property type="entry name" value="Prot_kinase_dom"/>
</dbReference>
<keyword evidence="6" id="KW-0418">Kinase</keyword>
<evidence type="ECO:0000256" key="4">
    <source>
        <dbReference type="ARBA" id="ARBA00022840"/>
    </source>
</evidence>
<evidence type="ECO:0000313" key="6">
    <source>
        <dbReference type="EMBL" id="MBB4663247.1"/>
    </source>
</evidence>
<evidence type="ECO:0000313" key="7">
    <source>
        <dbReference type="Proteomes" id="UP000585272"/>
    </source>
</evidence>
<proteinExistence type="inferred from homology"/>